<protein>
    <submittedName>
        <fullName evidence="1">Uncharacterized protein</fullName>
    </submittedName>
</protein>
<dbReference type="EMBL" id="JANBUP010000100">
    <property type="protein sequence ID" value="KAJ2813130.1"/>
    <property type="molecule type" value="Genomic_DNA"/>
</dbReference>
<name>A0ACC1LQ65_9FUNG</name>
<organism evidence="1 2">
    <name type="scientific">Coemansia furcata</name>
    <dbReference type="NCBI Taxonomy" id="417177"/>
    <lineage>
        <taxon>Eukaryota</taxon>
        <taxon>Fungi</taxon>
        <taxon>Fungi incertae sedis</taxon>
        <taxon>Zoopagomycota</taxon>
        <taxon>Kickxellomycotina</taxon>
        <taxon>Kickxellomycetes</taxon>
        <taxon>Kickxellales</taxon>
        <taxon>Kickxellaceae</taxon>
        <taxon>Coemansia</taxon>
    </lineage>
</organism>
<evidence type="ECO:0000313" key="2">
    <source>
        <dbReference type="Proteomes" id="UP001140096"/>
    </source>
</evidence>
<feature type="non-terminal residue" evidence="1">
    <location>
        <position position="86"/>
    </location>
</feature>
<feature type="non-terminal residue" evidence="1">
    <location>
        <position position="1"/>
    </location>
</feature>
<accession>A0ACC1LQ65</accession>
<dbReference type="Proteomes" id="UP001140096">
    <property type="component" value="Unassembled WGS sequence"/>
</dbReference>
<keyword evidence="2" id="KW-1185">Reference proteome</keyword>
<sequence length="86" mass="9390">LARPPAARSLHLTRPTQTTPPGFDANNPLLKNIQSNPRVLAAMVGALQLLQSKGYIDPTNPKPPSFAKLMQIMGDPDVRKMFADIQ</sequence>
<proteinExistence type="predicted"/>
<reference evidence="1" key="1">
    <citation type="submission" date="2022-07" db="EMBL/GenBank/DDBJ databases">
        <title>Phylogenomic reconstructions and comparative analyses of Kickxellomycotina fungi.</title>
        <authorList>
            <person name="Reynolds N.K."/>
            <person name="Stajich J.E."/>
            <person name="Barry K."/>
            <person name="Grigoriev I.V."/>
            <person name="Crous P."/>
            <person name="Smith M.E."/>
        </authorList>
    </citation>
    <scope>NUCLEOTIDE SEQUENCE</scope>
    <source>
        <strain evidence="1">CBS 102833</strain>
    </source>
</reference>
<gene>
    <name evidence="1" type="ORF">H4S07_000910</name>
</gene>
<comment type="caution">
    <text evidence="1">The sequence shown here is derived from an EMBL/GenBank/DDBJ whole genome shotgun (WGS) entry which is preliminary data.</text>
</comment>
<evidence type="ECO:0000313" key="1">
    <source>
        <dbReference type="EMBL" id="KAJ2813130.1"/>
    </source>
</evidence>